<dbReference type="PRINTS" id="PR00616">
    <property type="entry name" value="CCAATSUBUNTB"/>
</dbReference>
<keyword evidence="11" id="KW-1185">Reference proteome</keyword>
<evidence type="ECO:0000256" key="9">
    <source>
        <dbReference type="SAM" id="MobiDB-lite"/>
    </source>
</evidence>
<keyword evidence="3 8" id="KW-0238">DNA-binding</keyword>
<dbReference type="AlphaFoldDB" id="A0A9R0S2K2"/>
<dbReference type="InterPro" id="IPR001289">
    <property type="entry name" value="NFYA"/>
</dbReference>
<dbReference type="InterPro" id="IPR018362">
    <property type="entry name" value="CCAAT-binding_factor_CS"/>
</dbReference>
<protein>
    <recommendedName>
        <fullName evidence="8">Nuclear transcription factor Y subunit</fullName>
    </recommendedName>
</protein>
<comment type="similarity">
    <text evidence="8">Belongs to the NFYA/HAP2 subunit family.</text>
</comment>
<dbReference type="Gramene" id="TRITD4Av1G003820.1">
    <property type="protein sequence ID" value="TRITD4Av1G003820.1"/>
    <property type="gene ID" value="TRITD4Av1G003820"/>
</dbReference>
<evidence type="ECO:0000313" key="11">
    <source>
        <dbReference type="Proteomes" id="UP000324705"/>
    </source>
</evidence>
<name>A0A9R0S2K2_TRITD</name>
<evidence type="ECO:0000256" key="6">
    <source>
        <dbReference type="ARBA" id="ARBA00023242"/>
    </source>
</evidence>
<dbReference type="PANTHER" id="PTHR12632">
    <property type="entry name" value="TRANSCRIPTION FACTOR NF-Y ALPHA-RELATED"/>
    <property type="match status" value="1"/>
</dbReference>
<evidence type="ECO:0000256" key="3">
    <source>
        <dbReference type="ARBA" id="ARBA00023125"/>
    </source>
</evidence>
<evidence type="ECO:0000256" key="8">
    <source>
        <dbReference type="RuleBase" id="RU367155"/>
    </source>
</evidence>
<comment type="function">
    <text evidence="8">Component of the sequence-specific heterotrimeric transcription factor (NF-Y) which specifically recognizes a 5'-CCAAT-3' box motif found in the promoters of its target genes.</text>
</comment>
<evidence type="ECO:0000256" key="2">
    <source>
        <dbReference type="ARBA" id="ARBA00023015"/>
    </source>
</evidence>
<proteinExistence type="inferred from homology"/>
<dbReference type="GO" id="GO:0003700">
    <property type="term" value="F:DNA-binding transcription factor activity"/>
    <property type="evidence" value="ECO:0007669"/>
    <property type="project" value="UniProtKB-UniRule"/>
</dbReference>
<keyword evidence="5 8" id="KW-0804">Transcription</keyword>
<keyword evidence="2 8" id="KW-0805">Transcription regulation</keyword>
<keyword evidence="6 8" id="KW-0539">Nucleus</keyword>
<dbReference type="Gene3D" id="6.10.250.2430">
    <property type="match status" value="1"/>
</dbReference>
<dbReference type="OMA" id="AEAHEMR"/>
<dbReference type="SMART" id="SM00521">
    <property type="entry name" value="CBF"/>
    <property type="match status" value="1"/>
</dbReference>
<feature type="region of interest" description="Disordered" evidence="9">
    <location>
        <begin position="354"/>
        <end position="401"/>
    </location>
</feature>
<dbReference type="EMBL" id="LT934117">
    <property type="protein sequence ID" value="VAH87133.1"/>
    <property type="molecule type" value="Genomic_DNA"/>
</dbReference>
<evidence type="ECO:0000313" key="10">
    <source>
        <dbReference type="EMBL" id="VAH87133.1"/>
    </source>
</evidence>
<feature type="region of interest" description="Disordered" evidence="9">
    <location>
        <begin position="181"/>
        <end position="220"/>
    </location>
</feature>
<feature type="compositionally biased region" description="Polar residues" evidence="9">
    <location>
        <begin position="181"/>
        <end position="210"/>
    </location>
</feature>
<dbReference type="PROSITE" id="PS00686">
    <property type="entry name" value="NFYA_HAP2_1"/>
    <property type="match status" value="1"/>
</dbReference>
<keyword evidence="4" id="KW-0010">Activator</keyword>
<organism evidence="10 11">
    <name type="scientific">Triticum turgidum subsp. durum</name>
    <name type="common">Durum wheat</name>
    <name type="synonym">Triticum durum</name>
    <dbReference type="NCBI Taxonomy" id="4567"/>
    <lineage>
        <taxon>Eukaryota</taxon>
        <taxon>Viridiplantae</taxon>
        <taxon>Streptophyta</taxon>
        <taxon>Embryophyta</taxon>
        <taxon>Tracheophyta</taxon>
        <taxon>Spermatophyta</taxon>
        <taxon>Magnoliopsida</taxon>
        <taxon>Liliopsida</taxon>
        <taxon>Poales</taxon>
        <taxon>Poaceae</taxon>
        <taxon>BOP clade</taxon>
        <taxon>Pooideae</taxon>
        <taxon>Triticodae</taxon>
        <taxon>Triticeae</taxon>
        <taxon>Triticinae</taxon>
        <taxon>Triticum</taxon>
    </lineage>
</organism>
<evidence type="ECO:0000256" key="1">
    <source>
        <dbReference type="ARBA" id="ARBA00004123"/>
    </source>
</evidence>
<dbReference type="GO" id="GO:0003677">
    <property type="term" value="F:DNA binding"/>
    <property type="evidence" value="ECO:0007669"/>
    <property type="project" value="UniProtKB-KW"/>
</dbReference>
<dbReference type="Pfam" id="PF02045">
    <property type="entry name" value="CBFB_NFYA"/>
    <property type="match status" value="1"/>
</dbReference>
<reference evidence="10 11" key="1">
    <citation type="submission" date="2017-09" db="EMBL/GenBank/DDBJ databases">
        <authorList>
            <consortium name="International Durum Wheat Genome Sequencing Consortium (IDWGSC)"/>
            <person name="Milanesi L."/>
        </authorList>
    </citation>
    <scope>NUCLEOTIDE SEQUENCE [LARGE SCALE GENOMIC DNA]</scope>
    <source>
        <strain evidence="11">cv. Svevo</strain>
    </source>
</reference>
<comment type="subunit">
    <text evidence="7">Heterotrimeric transcription factor composed of three components, NF-YA, NF-YB and NF-YC. NF-YB and NF-YC must interact and dimerize for NF-YA association and DNA binding.</text>
</comment>
<dbReference type="Proteomes" id="UP000324705">
    <property type="component" value="Chromosome 4A"/>
</dbReference>
<accession>A0A9R0S2K2</accession>
<dbReference type="GO" id="GO:0016602">
    <property type="term" value="C:CCAAT-binding factor complex"/>
    <property type="evidence" value="ECO:0007669"/>
    <property type="project" value="InterPro"/>
</dbReference>
<dbReference type="PROSITE" id="PS51152">
    <property type="entry name" value="NFYA_HAP2_2"/>
    <property type="match status" value="1"/>
</dbReference>
<gene>
    <name evidence="10" type="ORF">TRITD_4Av1G003820</name>
</gene>
<evidence type="ECO:0000256" key="5">
    <source>
        <dbReference type="ARBA" id="ARBA00023163"/>
    </source>
</evidence>
<evidence type="ECO:0000256" key="7">
    <source>
        <dbReference type="ARBA" id="ARBA00025911"/>
    </source>
</evidence>
<comment type="subcellular location">
    <subcellularLocation>
        <location evidence="1 8">Nucleus</location>
    </subcellularLocation>
</comment>
<sequence length="401" mass="44130">MAVTLSTPASPPLLKKKLKATHSGRGWRQEGLPAAASSARALLRRGDDTDSVAAILKKRNMTAIAWQPYSTPRQQWQARKHQTSRAGRRPIQLKYVDVPTRTRAGPFPTAFLFYYYMPSQTSLPIQASKPLLSCHLRADLSPGRCKPLELRARAEAHEMRRKQNMQENGTIMIQFGQQVPNCESSASDSPQEVSGMSEGSFNEQNDQSGNRDGYTKSSDEGKMMSALSLGNSEMAYTPPKPDRTHPFAISYPYADPYYGGAVAAYGAHAIMHPQMVGMVPSSRVPLPIEPAAAEEPIYVNAKQYHAILRRRQLRAKLEAENKLVKSRKPYLHESRHQHAMKRARGTGGRFLNAKEKSEASGGGNASARSGHAGVPPDGGMFSKHDHTLPSGDFHYRARGGA</sequence>
<evidence type="ECO:0000256" key="4">
    <source>
        <dbReference type="ARBA" id="ARBA00023159"/>
    </source>
</evidence>